<feature type="transmembrane region" description="Helical" evidence="10">
    <location>
        <begin position="224"/>
        <end position="242"/>
    </location>
</feature>
<reference evidence="12" key="1">
    <citation type="journal article" date="2020" name="Phytopathology">
        <title>Genome Sequence Resources of Colletotrichum truncatum, C. plurivorum, C. musicola, and C. sojae: Four Species Pathogenic to Soybean (Glycine max).</title>
        <authorList>
            <person name="Rogerio F."/>
            <person name="Boufleur T.R."/>
            <person name="Ciampi-Guillardi M."/>
            <person name="Sukno S.A."/>
            <person name="Thon M.R."/>
            <person name="Massola Junior N.S."/>
            <person name="Baroncelli R."/>
        </authorList>
    </citation>
    <scope>NUCLEOTIDE SEQUENCE</scope>
    <source>
        <strain evidence="12">LFN0074</strain>
    </source>
</reference>
<dbReference type="NCBIfam" id="TIGR00378">
    <property type="entry name" value="cax"/>
    <property type="match status" value="1"/>
</dbReference>
<feature type="transmembrane region" description="Helical" evidence="10">
    <location>
        <begin position="144"/>
        <end position="165"/>
    </location>
</feature>
<comment type="subcellular location">
    <subcellularLocation>
        <location evidence="1">Endomembrane system</location>
        <topology evidence="1">Multi-pass membrane protein</topology>
    </subcellularLocation>
    <subcellularLocation>
        <location evidence="10">Vacuole membrane</location>
    </subcellularLocation>
</comment>
<keyword evidence="9 10" id="KW-0472">Membrane</keyword>
<keyword evidence="4 10" id="KW-0109">Calcium transport</keyword>
<keyword evidence="6 10" id="KW-0106">Calcium</keyword>
<evidence type="ECO:0000256" key="7">
    <source>
        <dbReference type="ARBA" id="ARBA00022989"/>
    </source>
</evidence>
<keyword evidence="10" id="KW-0050">Antiport</keyword>
<keyword evidence="7 10" id="KW-1133">Transmembrane helix</keyword>
<dbReference type="InterPro" id="IPR004798">
    <property type="entry name" value="CAX-like"/>
</dbReference>
<evidence type="ECO:0000313" key="13">
    <source>
        <dbReference type="Proteomes" id="UP000639643"/>
    </source>
</evidence>
<feature type="domain" description="Sodium/calcium exchanger membrane region" evidence="11">
    <location>
        <begin position="114"/>
        <end position="277"/>
    </location>
</feature>
<dbReference type="InterPro" id="IPR004837">
    <property type="entry name" value="NaCa_Exmemb"/>
</dbReference>
<evidence type="ECO:0000256" key="4">
    <source>
        <dbReference type="ARBA" id="ARBA00022568"/>
    </source>
</evidence>
<dbReference type="Gene3D" id="1.20.1420.30">
    <property type="entry name" value="NCX, central ion-binding region"/>
    <property type="match status" value="1"/>
</dbReference>
<comment type="caution">
    <text evidence="10">Lacks conserved residue(s) required for the propagation of feature annotation.</text>
</comment>
<comment type="similarity">
    <text evidence="2 10">Belongs to the Ca(2+):cation antiporter (CaCA) (TC 2.A.19) family.</text>
</comment>
<comment type="caution">
    <text evidence="12">The sequence shown here is derived from an EMBL/GenBank/DDBJ whole genome shotgun (WGS) entry which is preliminary data.</text>
</comment>
<feature type="transmembrane region" description="Helical" evidence="10">
    <location>
        <begin position="114"/>
        <end position="132"/>
    </location>
</feature>
<evidence type="ECO:0000256" key="3">
    <source>
        <dbReference type="ARBA" id="ARBA00022448"/>
    </source>
</evidence>
<dbReference type="GO" id="GO:0006874">
    <property type="term" value="P:intracellular calcium ion homeostasis"/>
    <property type="evidence" value="ECO:0007669"/>
    <property type="project" value="TreeGrafter"/>
</dbReference>
<keyword evidence="3 10" id="KW-0813">Transport</keyword>
<dbReference type="GO" id="GO:0000329">
    <property type="term" value="C:fungal-type vacuole membrane"/>
    <property type="evidence" value="ECO:0007669"/>
    <property type="project" value="TreeGrafter"/>
</dbReference>
<feature type="transmembrane region" description="Helical" evidence="10">
    <location>
        <begin position="82"/>
        <end position="107"/>
    </location>
</feature>
<sequence>MPEVYNRPFGIAINRTNGREQGVIENSPLLPPAAHSLRQTDHITEDNMHINSLCYRSRSMHDFSLQRPGFIPRHLSQAWRAILAFLLGSYLNCLFFLVPLGIIAGMFSRHPNTVFTINLLAIIPLANTASFATTEISLNLNDTLGGLFQAISGNVIELIICITALQDNQIAVVQSAILGSVLSNLLLVKGMCFFLGGIFNMRDRDGQGKEQIFASATSQTTRSLMTLSSASLILPATFYLVFDKAEAKEKEHAILHLSRGTAIVLLSLYLQYLWFQLNTHTNLFSTEIQYDEEEVQGSVFNLPAAIFLFIVTSGLVTLCAGFIVTNIEHVVSTTRFNYVLVGTFLIPVANNSAEYIVAVRMAVKNKMDLAIGIAIGSSIQAVLFVKPLLVILGWAVLDKPMTLHFETDEVAVFMFTVLVTYAIQDGRSNYLQGSMLPGFYSIILLIYLVSPIDAMDKV</sequence>
<keyword evidence="5 10" id="KW-0812">Transmembrane</keyword>
<evidence type="ECO:0000256" key="5">
    <source>
        <dbReference type="ARBA" id="ARBA00022692"/>
    </source>
</evidence>
<keyword evidence="10" id="KW-0926">Vacuole</keyword>
<dbReference type="InterPro" id="IPR004713">
    <property type="entry name" value="CaH_exchang"/>
</dbReference>
<evidence type="ECO:0000256" key="2">
    <source>
        <dbReference type="ARBA" id="ARBA00008170"/>
    </source>
</evidence>
<protein>
    <recommendedName>
        <fullName evidence="10">Vacuolar calcium ion transporter</fullName>
    </recommendedName>
</protein>
<evidence type="ECO:0000256" key="8">
    <source>
        <dbReference type="ARBA" id="ARBA00023065"/>
    </source>
</evidence>
<dbReference type="PANTHER" id="PTHR31503">
    <property type="entry name" value="VACUOLAR CALCIUM ION TRANSPORTER"/>
    <property type="match status" value="1"/>
</dbReference>
<organism evidence="12 13">
    <name type="scientific">Colletotrichum musicola</name>
    <dbReference type="NCBI Taxonomy" id="2175873"/>
    <lineage>
        <taxon>Eukaryota</taxon>
        <taxon>Fungi</taxon>
        <taxon>Dikarya</taxon>
        <taxon>Ascomycota</taxon>
        <taxon>Pezizomycotina</taxon>
        <taxon>Sordariomycetes</taxon>
        <taxon>Hypocreomycetidae</taxon>
        <taxon>Glomerellales</taxon>
        <taxon>Glomerellaceae</taxon>
        <taxon>Colletotrichum</taxon>
        <taxon>Colletotrichum orchidearum species complex</taxon>
    </lineage>
</organism>
<evidence type="ECO:0000256" key="6">
    <source>
        <dbReference type="ARBA" id="ARBA00022837"/>
    </source>
</evidence>
<proteinExistence type="inferred from homology"/>
<evidence type="ECO:0000259" key="11">
    <source>
        <dbReference type="Pfam" id="PF01699"/>
    </source>
</evidence>
<dbReference type="GO" id="GO:0012505">
    <property type="term" value="C:endomembrane system"/>
    <property type="evidence" value="ECO:0007669"/>
    <property type="project" value="UniProtKB-SubCell"/>
</dbReference>
<comment type="function">
    <text evidence="10">Has a role in promoting intracellular calcium ion sequestration via the exchange of calcium ions for hydrogen ions across the vacuolar membrane. Involved also in manganese ion homeostasis via its uptake into the vacuole.</text>
</comment>
<evidence type="ECO:0000256" key="9">
    <source>
        <dbReference type="ARBA" id="ARBA00023136"/>
    </source>
</evidence>
<dbReference type="Proteomes" id="UP000639643">
    <property type="component" value="Unassembled WGS sequence"/>
</dbReference>
<dbReference type="AlphaFoldDB" id="A0A8H6K825"/>
<dbReference type="Pfam" id="PF01699">
    <property type="entry name" value="Na_Ca_ex"/>
    <property type="match status" value="2"/>
</dbReference>
<evidence type="ECO:0000256" key="1">
    <source>
        <dbReference type="ARBA" id="ARBA00004127"/>
    </source>
</evidence>
<dbReference type="EMBL" id="WIGM01000389">
    <property type="protein sequence ID" value="KAF6826767.1"/>
    <property type="molecule type" value="Genomic_DNA"/>
</dbReference>
<feature type="transmembrane region" description="Helical" evidence="10">
    <location>
        <begin position="304"/>
        <end position="324"/>
    </location>
</feature>
<feature type="transmembrane region" description="Helical" evidence="10">
    <location>
        <begin position="430"/>
        <end position="449"/>
    </location>
</feature>
<dbReference type="OrthoDB" id="1699231at2759"/>
<name>A0A8H6K825_9PEZI</name>
<evidence type="ECO:0000256" key="10">
    <source>
        <dbReference type="RuleBase" id="RU365028"/>
    </source>
</evidence>
<feature type="transmembrane region" description="Helical" evidence="10">
    <location>
        <begin position="369"/>
        <end position="397"/>
    </location>
</feature>
<feature type="domain" description="Sodium/calcium exchanger membrane region" evidence="11">
    <location>
        <begin position="305"/>
        <end position="447"/>
    </location>
</feature>
<dbReference type="PANTHER" id="PTHR31503:SF22">
    <property type="entry name" value="VACUOLAR CALCIUM ION TRANSPORTER"/>
    <property type="match status" value="1"/>
</dbReference>
<feature type="transmembrane region" description="Helical" evidence="10">
    <location>
        <begin position="254"/>
        <end position="275"/>
    </location>
</feature>
<keyword evidence="13" id="KW-1185">Reference proteome</keyword>
<evidence type="ECO:0000313" key="12">
    <source>
        <dbReference type="EMBL" id="KAF6826767.1"/>
    </source>
</evidence>
<feature type="transmembrane region" description="Helical" evidence="10">
    <location>
        <begin position="409"/>
        <end position="424"/>
    </location>
</feature>
<dbReference type="InterPro" id="IPR044880">
    <property type="entry name" value="NCX_ion-bd_dom_sf"/>
</dbReference>
<dbReference type="GO" id="GO:0015369">
    <property type="term" value="F:calcium:proton antiporter activity"/>
    <property type="evidence" value="ECO:0007669"/>
    <property type="project" value="UniProtKB-UniRule"/>
</dbReference>
<keyword evidence="8 10" id="KW-0406">Ion transport</keyword>
<gene>
    <name evidence="12" type="ORF">CMUS01_09294</name>
</gene>
<accession>A0A8H6K825</accession>
<feature type="transmembrane region" description="Helical" evidence="10">
    <location>
        <begin position="177"/>
        <end position="199"/>
    </location>
</feature>